<dbReference type="KEGG" id="pxu:106120599"/>
<accession>A0AAJ7EC38</accession>
<feature type="compositionally biased region" description="Polar residues" evidence="1">
    <location>
        <begin position="275"/>
        <end position="284"/>
    </location>
</feature>
<evidence type="ECO:0000259" key="2">
    <source>
        <dbReference type="PROSITE" id="PS50994"/>
    </source>
</evidence>
<evidence type="ECO:0000256" key="1">
    <source>
        <dbReference type="SAM" id="MobiDB-lite"/>
    </source>
</evidence>
<dbReference type="PANTHER" id="PTHR37984:SF5">
    <property type="entry name" value="PROTEIN NYNRIN-LIKE"/>
    <property type="match status" value="1"/>
</dbReference>
<proteinExistence type="predicted"/>
<dbReference type="FunFam" id="3.30.420.10:FF:000063">
    <property type="entry name" value="Retrovirus-related Pol polyprotein from transposon 297-like Protein"/>
    <property type="match status" value="1"/>
</dbReference>
<dbReference type="GO" id="GO:0003676">
    <property type="term" value="F:nucleic acid binding"/>
    <property type="evidence" value="ECO:0007669"/>
    <property type="project" value="InterPro"/>
</dbReference>
<dbReference type="InterPro" id="IPR036397">
    <property type="entry name" value="RNaseH_sf"/>
</dbReference>
<name>A0AAJ7EC38_PAPXU</name>
<reference evidence="3" key="1">
    <citation type="submission" date="2025-08" db="UniProtKB">
        <authorList>
            <consortium name="RefSeq"/>
        </authorList>
    </citation>
    <scope>IDENTIFICATION</scope>
</reference>
<dbReference type="Gene3D" id="3.30.420.10">
    <property type="entry name" value="Ribonuclease H-like superfamily/Ribonuclease H"/>
    <property type="match status" value="1"/>
</dbReference>
<gene>
    <name evidence="3" type="primary">LOC106120599</name>
</gene>
<dbReference type="InterPro" id="IPR001584">
    <property type="entry name" value="Integrase_cat-core"/>
</dbReference>
<dbReference type="RefSeq" id="XP_013171405.1">
    <property type="nucleotide sequence ID" value="XM_013315951.1"/>
</dbReference>
<dbReference type="Proteomes" id="UP000694872">
    <property type="component" value="Unplaced"/>
</dbReference>
<dbReference type="GeneID" id="106120599"/>
<dbReference type="PROSITE" id="PS50994">
    <property type="entry name" value="INTEGRASE"/>
    <property type="match status" value="1"/>
</dbReference>
<sequence>MDRDIEETCRACVACRTVRDAPPHAPLHPWEFPLHPWLRIHADFAECGGKRYLIIIDAHSKWLEAIPMRNTSAESTIKVFRSVFSRFGLPSQLVTDNGPPFFSQEFKLFCEYNCIKHITSAPYRPQANGAAENAVKTIKKTIKKALHEGKDVNTALTKFLFKYRKCQHATTGVSPAMALLGRQIRSRLDALRPDTAATVRDKQERQAARAAGHLREFSVGEAVLARDYSTKGNKWAEATVVKRTGPVSYKVDVGNGVEWRRHADQVVSAKGRFSLSRTSHPSTGDESEIQAEKSEVGGESGGQPMDETSCCGEAPEASPRAATELSQPGVTPPQMSARALRAMKRAKFNV</sequence>
<dbReference type="AlphaFoldDB" id="A0AAJ7EC38"/>
<evidence type="ECO:0000313" key="3">
    <source>
        <dbReference type="RefSeq" id="XP_013171405.1"/>
    </source>
</evidence>
<dbReference type="InterPro" id="IPR012337">
    <property type="entry name" value="RNaseH-like_sf"/>
</dbReference>
<feature type="region of interest" description="Disordered" evidence="1">
    <location>
        <begin position="271"/>
        <end position="334"/>
    </location>
</feature>
<protein>
    <submittedName>
        <fullName evidence="3">Uncharacterized protein K02A2.6-like</fullName>
    </submittedName>
</protein>
<dbReference type="InterPro" id="IPR050951">
    <property type="entry name" value="Retrovirus_Pol_polyprotein"/>
</dbReference>
<dbReference type="GO" id="GO:0015074">
    <property type="term" value="P:DNA integration"/>
    <property type="evidence" value="ECO:0007669"/>
    <property type="project" value="InterPro"/>
</dbReference>
<dbReference type="Pfam" id="PF00665">
    <property type="entry name" value="rve"/>
    <property type="match status" value="1"/>
</dbReference>
<dbReference type="SUPFAM" id="SSF53098">
    <property type="entry name" value="Ribonuclease H-like"/>
    <property type="match status" value="1"/>
</dbReference>
<feature type="domain" description="Integrase catalytic" evidence="2">
    <location>
        <begin position="32"/>
        <end position="183"/>
    </location>
</feature>
<dbReference type="PANTHER" id="PTHR37984">
    <property type="entry name" value="PROTEIN CBG26694"/>
    <property type="match status" value="1"/>
</dbReference>
<organism evidence="3">
    <name type="scientific">Papilio xuthus</name>
    <name type="common">Asian swallowtail butterfly</name>
    <dbReference type="NCBI Taxonomy" id="66420"/>
    <lineage>
        <taxon>Eukaryota</taxon>
        <taxon>Metazoa</taxon>
        <taxon>Ecdysozoa</taxon>
        <taxon>Arthropoda</taxon>
        <taxon>Hexapoda</taxon>
        <taxon>Insecta</taxon>
        <taxon>Pterygota</taxon>
        <taxon>Neoptera</taxon>
        <taxon>Endopterygota</taxon>
        <taxon>Lepidoptera</taxon>
        <taxon>Glossata</taxon>
        <taxon>Ditrysia</taxon>
        <taxon>Papilionoidea</taxon>
        <taxon>Papilionidae</taxon>
        <taxon>Papilioninae</taxon>
        <taxon>Papilio</taxon>
    </lineage>
</organism>